<dbReference type="CDD" id="cd00082">
    <property type="entry name" value="HisKA"/>
    <property type="match status" value="1"/>
</dbReference>
<dbReference type="SMART" id="SM00388">
    <property type="entry name" value="HisKA"/>
    <property type="match status" value="1"/>
</dbReference>
<name>A0AAE3QUI2_9BACT</name>
<evidence type="ECO:0000259" key="9">
    <source>
        <dbReference type="PROSITE" id="PS50109"/>
    </source>
</evidence>
<accession>A0AAE3QUI2</accession>
<dbReference type="CDD" id="cd19410">
    <property type="entry name" value="HK9-like_sensor"/>
    <property type="match status" value="1"/>
</dbReference>
<evidence type="ECO:0000256" key="3">
    <source>
        <dbReference type="ARBA" id="ARBA00022553"/>
    </source>
</evidence>
<dbReference type="InterPro" id="IPR003661">
    <property type="entry name" value="HisK_dim/P_dom"/>
</dbReference>
<gene>
    <name evidence="10" type="ORF">QNI16_34470</name>
</gene>
<feature type="coiled-coil region" evidence="7">
    <location>
        <begin position="217"/>
        <end position="308"/>
    </location>
</feature>
<evidence type="ECO:0000256" key="1">
    <source>
        <dbReference type="ARBA" id="ARBA00000085"/>
    </source>
</evidence>
<comment type="caution">
    <text evidence="10">The sequence shown here is derived from an EMBL/GenBank/DDBJ whole genome shotgun (WGS) entry which is preliminary data.</text>
</comment>
<dbReference type="InterPro" id="IPR007891">
    <property type="entry name" value="CHASE3"/>
</dbReference>
<dbReference type="Gene3D" id="1.10.287.130">
    <property type="match status" value="1"/>
</dbReference>
<feature type="transmembrane region" description="Helical" evidence="8">
    <location>
        <begin position="183"/>
        <end position="203"/>
    </location>
</feature>
<dbReference type="PRINTS" id="PR00344">
    <property type="entry name" value="BCTRLSENSOR"/>
</dbReference>
<dbReference type="SMART" id="SM00387">
    <property type="entry name" value="HATPase_c"/>
    <property type="match status" value="1"/>
</dbReference>
<evidence type="ECO:0000256" key="4">
    <source>
        <dbReference type="ARBA" id="ARBA00022679"/>
    </source>
</evidence>
<dbReference type="Proteomes" id="UP001241110">
    <property type="component" value="Unassembled WGS sequence"/>
</dbReference>
<dbReference type="PROSITE" id="PS50109">
    <property type="entry name" value="HIS_KIN"/>
    <property type="match status" value="1"/>
</dbReference>
<dbReference type="InterPro" id="IPR050736">
    <property type="entry name" value="Sensor_HK_Regulatory"/>
</dbReference>
<dbReference type="InterPro" id="IPR036097">
    <property type="entry name" value="HisK_dim/P_sf"/>
</dbReference>
<keyword evidence="6" id="KW-0902">Two-component regulatory system</keyword>
<keyword evidence="4" id="KW-0808">Transferase</keyword>
<evidence type="ECO:0000313" key="10">
    <source>
        <dbReference type="EMBL" id="MDJ1485647.1"/>
    </source>
</evidence>
<dbReference type="SUPFAM" id="SSF47384">
    <property type="entry name" value="Homodimeric domain of signal transducing histidine kinase"/>
    <property type="match status" value="1"/>
</dbReference>
<proteinExistence type="predicted"/>
<evidence type="ECO:0000313" key="11">
    <source>
        <dbReference type="Proteomes" id="UP001241110"/>
    </source>
</evidence>
<dbReference type="Pfam" id="PF05227">
    <property type="entry name" value="CHASE3"/>
    <property type="match status" value="1"/>
</dbReference>
<dbReference type="Pfam" id="PF00512">
    <property type="entry name" value="HisKA"/>
    <property type="match status" value="1"/>
</dbReference>
<dbReference type="RefSeq" id="WP_313988488.1">
    <property type="nucleotide sequence ID" value="NZ_JASJOS010000022.1"/>
</dbReference>
<dbReference type="SUPFAM" id="SSF55874">
    <property type="entry name" value="ATPase domain of HSP90 chaperone/DNA topoisomerase II/histidine kinase"/>
    <property type="match status" value="1"/>
</dbReference>
<dbReference type="InterPro" id="IPR005467">
    <property type="entry name" value="His_kinase_dom"/>
</dbReference>
<comment type="catalytic activity">
    <reaction evidence="1">
        <text>ATP + protein L-histidine = ADP + protein N-phospho-L-histidine.</text>
        <dbReference type="EC" id="2.7.13.3"/>
    </reaction>
</comment>
<dbReference type="InterPro" id="IPR036890">
    <property type="entry name" value="HATPase_C_sf"/>
</dbReference>
<dbReference type="Pfam" id="PF02518">
    <property type="entry name" value="HATPase_c"/>
    <property type="match status" value="1"/>
</dbReference>
<feature type="transmembrane region" description="Helical" evidence="8">
    <location>
        <begin position="6"/>
        <end position="28"/>
    </location>
</feature>
<evidence type="ECO:0000256" key="6">
    <source>
        <dbReference type="ARBA" id="ARBA00023012"/>
    </source>
</evidence>
<keyword evidence="5" id="KW-0418">Kinase</keyword>
<keyword evidence="8" id="KW-0472">Membrane</keyword>
<dbReference type="PANTHER" id="PTHR43711">
    <property type="entry name" value="TWO-COMPONENT HISTIDINE KINASE"/>
    <property type="match status" value="1"/>
</dbReference>
<dbReference type="InterPro" id="IPR003594">
    <property type="entry name" value="HATPase_dom"/>
</dbReference>
<dbReference type="AlphaFoldDB" id="A0AAE3QUI2"/>
<feature type="domain" description="Histidine kinase" evidence="9">
    <location>
        <begin position="311"/>
        <end position="528"/>
    </location>
</feature>
<sequence length="541" mass="62394">MIAFSNTFRIILIITLSVVLGIGVLAYFRFQSYREQTNWVIHTHHVIETGERMFSCLKDIQLGQRGYLLGGDTYFLTPYHQAMDSLPAKLEELASLTRDNIIQQQRIEKLQSVIKPMLADIEHSVNDRRAGNTQNLKQYLDSGLSKPKMDEVRVYVATILEEERELLAERMQRQQKERRYSEWVIYAVIGCFVVYMLLTFWQIRRQLIEKYRASQEMHRLNHELGAANEELAAANEEMAAANEEMVALNEELTSTNEQLIINSNTLLATNQELNQLKNELQDRVAERTRVLEQTLNELKERNHELDNYVYKVSHDLRAPLASILGLLQLVDMEMVNKDPSTSQIKNYMELIQNRVHKADQFVQSVLMHSKALNLTIQPKVINFVELIRESYSELQYMKNASAIDLQIEITEDAVFQSDELFVGAVIKNFLSNAIKYQDTAKPHTYVQFVVHTNAREAVIHIEDNGIGIEDQYQKQIFDMFFRATAQSDGSGLGLYIVRQIVTRLGGTLTMESRWGKGTLFTITLPNLQQSLTLKTELEHVE</sequence>
<reference evidence="10" key="1">
    <citation type="submission" date="2023-05" db="EMBL/GenBank/DDBJ databases">
        <authorList>
            <person name="Zhang X."/>
        </authorList>
    </citation>
    <scope>NUCLEOTIDE SEQUENCE</scope>
    <source>
        <strain evidence="10">YF14B1</strain>
    </source>
</reference>
<dbReference type="EMBL" id="JASJOS010000022">
    <property type="protein sequence ID" value="MDJ1485647.1"/>
    <property type="molecule type" value="Genomic_DNA"/>
</dbReference>
<organism evidence="10 11">
    <name type="scientific">Xanthocytophaga flava</name>
    <dbReference type="NCBI Taxonomy" id="3048013"/>
    <lineage>
        <taxon>Bacteria</taxon>
        <taxon>Pseudomonadati</taxon>
        <taxon>Bacteroidota</taxon>
        <taxon>Cytophagia</taxon>
        <taxon>Cytophagales</taxon>
        <taxon>Rhodocytophagaceae</taxon>
        <taxon>Xanthocytophaga</taxon>
    </lineage>
</organism>
<evidence type="ECO:0000256" key="7">
    <source>
        <dbReference type="SAM" id="Coils"/>
    </source>
</evidence>
<protein>
    <recommendedName>
        <fullName evidence="2">histidine kinase</fullName>
        <ecNumber evidence="2">2.7.13.3</ecNumber>
    </recommendedName>
</protein>
<keyword evidence="8" id="KW-1133">Transmembrane helix</keyword>
<dbReference type="InterPro" id="IPR004358">
    <property type="entry name" value="Sig_transdc_His_kin-like_C"/>
</dbReference>
<dbReference type="EC" id="2.7.13.3" evidence="2"/>
<keyword evidence="7" id="KW-0175">Coiled coil</keyword>
<dbReference type="GO" id="GO:0000155">
    <property type="term" value="F:phosphorelay sensor kinase activity"/>
    <property type="evidence" value="ECO:0007669"/>
    <property type="project" value="InterPro"/>
</dbReference>
<dbReference type="Gene3D" id="3.30.565.10">
    <property type="entry name" value="Histidine kinase-like ATPase, C-terminal domain"/>
    <property type="match status" value="1"/>
</dbReference>
<keyword evidence="3" id="KW-0597">Phosphoprotein</keyword>
<evidence type="ECO:0000256" key="5">
    <source>
        <dbReference type="ARBA" id="ARBA00022777"/>
    </source>
</evidence>
<evidence type="ECO:0000256" key="2">
    <source>
        <dbReference type="ARBA" id="ARBA00012438"/>
    </source>
</evidence>
<dbReference type="PANTHER" id="PTHR43711:SF1">
    <property type="entry name" value="HISTIDINE KINASE 1"/>
    <property type="match status" value="1"/>
</dbReference>
<keyword evidence="8" id="KW-0812">Transmembrane</keyword>
<evidence type="ECO:0000256" key="8">
    <source>
        <dbReference type="SAM" id="Phobius"/>
    </source>
</evidence>